<dbReference type="EC" id="2.4.2.3" evidence="5"/>
<reference evidence="7 8" key="1">
    <citation type="submission" date="2018-03" db="EMBL/GenBank/DDBJ databases">
        <title>Draft genome sequence of Rohu Carp (Labeo rohita).</title>
        <authorList>
            <person name="Das P."/>
            <person name="Kushwaha B."/>
            <person name="Joshi C.G."/>
            <person name="Kumar D."/>
            <person name="Nagpure N.S."/>
            <person name="Sahoo L."/>
            <person name="Das S.P."/>
            <person name="Bit A."/>
            <person name="Patnaik S."/>
            <person name="Meher P.K."/>
            <person name="Jayasankar P."/>
            <person name="Koringa P.G."/>
            <person name="Patel N.V."/>
            <person name="Hinsu A.T."/>
            <person name="Kumar R."/>
            <person name="Pandey M."/>
            <person name="Agarwal S."/>
            <person name="Srivastava S."/>
            <person name="Singh M."/>
            <person name="Iquebal M.A."/>
            <person name="Jaiswal S."/>
            <person name="Angadi U.B."/>
            <person name="Kumar N."/>
            <person name="Raza M."/>
            <person name="Shah T.M."/>
            <person name="Rai A."/>
            <person name="Jena J.K."/>
        </authorList>
    </citation>
    <scope>NUCLEOTIDE SEQUENCE [LARGE SCALE GENOMIC DNA]</scope>
    <source>
        <strain evidence="7">DASCIFA01</strain>
        <tissue evidence="7">Testis</tissue>
    </source>
</reference>
<dbReference type="Proteomes" id="UP000290572">
    <property type="component" value="Unassembled WGS sequence"/>
</dbReference>
<dbReference type="PANTHER" id="PTHR43691:SF10">
    <property type="entry name" value="URIDINE PHOSPHORYLASE 1"/>
    <property type="match status" value="1"/>
</dbReference>
<dbReference type="PANTHER" id="PTHR43691">
    <property type="entry name" value="URIDINE PHOSPHORYLASE"/>
    <property type="match status" value="1"/>
</dbReference>
<feature type="binding site" evidence="4">
    <location>
        <position position="359"/>
    </location>
    <ligand>
        <name>substrate</name>
    </ligand>
</feature>
<evidence type="ECO:0000256" key="1">
    <source>
        <dbReference type="ARBA" id="ARBA00010456"/>
    </source>
</evidence>
<dbReference type="InterPro" id="IPR000845">
    <property type="entry name" value="Nucleoside_phosphorylase_d"/>
</dbReference>
<dbReference type="STRING" id="84645.A0A498MVF6"/>
<dbReference type="GO" id="GO:0004850">
    <property type="term" value="F:uridine phosphorylase activity"/>
    <property type="evidence" value="ECO:0007669"/>
    <property type="project" value="UniProtKB-EC"/>
</dbReference>
<keyword evidence="3 5" id="KW-0808">Transferase</keyword>
<dbReference type="GO" id="GO:0044206">
    <property type="term" value="P:UMP salvage"/>
    <property type="evidence" value="ECO:0007669"/>
    <property type="project" value="UniProtKB-UniPathway"/>
</dbReference>
<dbReference type="GO" id="GO:0009166">
    <property type="term" value="P:nucleotide catabolic process"/>
    <property type="evidence" value="ECO:0007669"/>
    <property type="project" value="InterPro"/>
</dbReference>
<name>A0A498MVF6_LABRO</name>
<gene>
    <name evidence="7" type="ORF">ROHU_005734</name>
</gene>
<evidence type="ECO:0000313" key="7">
    <source>
        <dbReference type="EMBL" id="RXN26009.1"/>
    </source>
</evidence>
<feature type="domain" description="Nucleoside phosphorylase" evidence="6">
    <location>
        <begin position="198"/>
        <end position="445"/>
    </location>
</feature>
<keyword evidence="8" id="KW-1185">Reference proteome</keyword>
<evidence type="ECO:0000313" key="8">
    <source>
        <dbReference type="Proteomes" id="UP000290572"/>
    </source>
</evidence>
<dbReference type="Pfam" id="PF01048">
    <property type="entry name" value="PNP_UDP_1"/>
    <property type="match status" value="1"/>
</dbReference>
<dbReference type="CDD" id="cd17763">
    <property type="entry name" value="UP_hUPP-like"/>
    <property type="match status" value="1"/>
</dbReference>
<dbReference type="NCBIfam" id="TIGR01719">
    <property type="entry name" value="euk_UDPppase"/>
    <property type="match status" value="1"/>
</dbReference>
<feature type="binding site" evidence="4">
    <location>
        <position position="238"/>
    </location>
    <ligand>
        <name>phosphate</name>
        <dbReference type="ChEBI" id="CHEBI:43474"/>
    </ligand>
</feature>
<feature type="binding site" evidence="4">
    <location>
        <begin position="280"/>
        <end position="283"/>
    </location>
    <ligand>
        <name>phosphate</name>
        <dbReference type="ChEBI" id="CHEBI:43474"/>
    </ligand>
</feature>
<comment type="catalytic activity">
    <reaction evidence="5">
        <text>uridine + phosphate = alpha-D-ribose 1-phosphate + uracil</text>
        <dbReference type="Rhea" id="RHEA:24388"/>
        <dbReference type="ChEBI" id="CHEBI:16704"/>
        <dbReference type="ChEBI" id="CHEBI:17568"/>
        <dbReference type="ChEBI" id="CHEBI:43474"/>
        <dbReference type="ChEBI" id="CHEBI:57720"/>
        <dbReference type="EC" id="2.4.2.3"/>
    </reaction>
</comment>
<dbReference type="InterPro" id="IPR035994">
    <property type="entry name" value="Nucleoside_phosphorylase_sf"/>
</dbReference>
<comment type="similarity">
    <text evidence="1 5">Belongs to the PNP/UDP phosphorylase family.</text>
</comment>
<dbReference type="InterPro" id="IPR018016">
    <property type="entry name" value="Nucleoside_phosphorylase_CS"/>
</dbReference>
<evidence type="ECO:0000256" key="2">
    <source>
        <dbReference type="ARBA" id="ARBA00022676"/>
    </source>
</evidence>
<evidence type="ECO:0000256" key="4">
    <source>
        <dbReference type="PIRSR" id="PIRSR610059-50"/>
    </source>
</evidence>
<dbReference type="GO" id="GO:0006218">
    <property type="term" value="P:uridine catabolic process"/>
    <property type="evidence" value="ECO:0007669"/>
    <property type="project" value="TreeGrafter"/>
</dbReference>
<dbReference type="InterPro" id="IPR010059">
    <property type="entry name" value="Uridine_phosphorylase_euk"/>
</dbReference>
<dbReference type="UniPathway" id="UPA00574">
    <property type="reaction ID" value="UER00633"/>
</dbReference>
<evidence type="ECO:0000256" key="3">
    <source>
        <dbReference type="ARBA" id="ARBA00022679"/>
    </source>
</evidence>
<dbReference type="SUPFAM" id="SSF53167">
    <property type="entry name" value="Purine and uridine phosphorylases"/>
    <property type="match status" value="1"/>
</dbReference>
<dbReference type="PROSITE" id="PS01232">
    <property type="entry name" value="PNP_UDP_1"/>
    <property type="match status" value="1"/>
</dbReference>
<comment type="caution">
    <text evidence="7">The sequence shown here is derived from an EMBL/GenBank/DDBJ whole genome shotgun (WGS) entry which is preliminary data.</text>
</comment>
<dbReference type="AlphaFoldDB" id="A0A498MVF6"/>
<organism evidence="7 8">
    <name type="scientific">Labeo rohita</name>
    <name type="common">Indian major carp</name>
    <name type="synonym">Cyprinus rohita</name>
    <dbReference type="NCBI Taxonomy" id="84645"/>
    <lineage>
        <taxon>Eukaryota</taxon>
        <taxon>Metazoa</taxon>
        <taxon>Chordata</taxon>
        <taxon>Craniata</taxon>
        <taxon>Vertebrata</taxon>
        <taxon>Euteleostomi</taxon>
        <taxon>Actinopterygii</taxon>
        <taxon>Neopterygii</taxon>
        <taxon>Teleostei</taxon>
        <taxon>Ostariophysi</taxon>
        <taxon>Cypriniformes</taxon>
        <taxon>Cyprinidae</taxon>
        <taxon>Labeoninae</taxon>
        <taxon>Labeonini</taxon>
        <taxon>Labeo</taxon>
    </lineage>
</organism>
<evidence type="ECO:0000259" key="6">
    <source>
        <dbReference type="Pfam" id="PF01048"/>
    </source>
</evidence>
<evidence type="ECO:0007829" key="9">
    <source>
        <dbReference type="PeptideAtlas" id="A0A498MVF6"/>
    </source>
</evidence>
<dbReference type="EMBL" id="QBIY01012249">
    <property type="protein sequence ID" value="RXN26009.1"/>
    <property type="molecule type" value="Genomic_DNA"/>
</dbReference>
<feature type="binding site" evidence="4">
    <location>
        <position position="361"/>
    </location>
    <ligand>
        <name>substrate</name>
    </ligand>
</feature>
<comment type="pathway">
    <text evidence="5">Pyrimidine metabolism; UMP biosynthesis via salvage pathway; uracil from uridine (phosphorylase route): step 1/1.</text>
</comment>
<protein>
    <recommendedName>
        <fullName evidence="5">Uridine phosphorylase</fullName>
        <ecNumber evidence="5">2.4.2.3</ecNumber>
    </recommendedName>
</protein>
<comment type="function">
    <text evidence="5">Catalyzes the reversible phosphorylytic cleavage of uridine to uracil and ribose-1-phosphate which can then be utilized as carbon and energy sources or in the rescue of pyrimidine bases for nucleotide synthesis. Shows broad substrate specificity and can also accept deoxyuridine and other analogous compounds.</text>
</comment>
<keyword evidence="9" id="KW-1267">Proteomics identification</keyword>
<dbReference type="Gene3D" id="3.40.50.1580">
    <property type="entry name" value="Nucleoside phosphorylase domain"/>
    <property type="match status" value="1"/>
</dbReference>
<evidence type="ECO:0000256" key="5">
    <source>
        <dbReference type="RuleBase" id="RU361131"/>
    </source>
</evidence>
<dbReference type="GO" id="GO:0005829">
    <property type="term" value="C:cytosol"/>
    <property type="evidence" value="ECO:0007669"/>
    <property type="project" value="TreeGrafter"/>
</dbReference>
<proteinExistence type="evidence at protein level"/>
<accession>A0A498MVF6</accession>
<keyword evidence="2 5" id="KW-0328">Glycosyltransferase</keyword>
<sequence length="455" mass="51184">MTETDRAVIEAGRFVSENLKMDVSKRIIRNLEPARPLRRLNMNQVPQSYAEIKPVEKPDNIIKVEHFYEILHLQSTNTQPKKKGKCPQSERICYTREFLIKLASCPMSKKKPEFLPEHPIVLENGRTNDVPRYFITNHNNNEEMKKLKMPLGEEKNGACDRTIYVNNPHLDSMTDDILYHFNLGTSTHDLPAMFGDVKFVCVGGSAWRMKSFTEYIAKELGLSEPNAEYPNICAGTDRYAMYKVGPVLSHGMGIPSISIMLHELIKLLYHARCTDVTVVRIGTSGGIGLKPGTVVVTKQSVDSLFQPRFEQIILGKPVVRSTELDGELAEELLQCGKDLAEFETVIGNTMCTLDFYEGQARLDGAFCSYSEEDKQSYLAEAYAAGVRNIEMESSVFAAMCKLSNLRAAVVCVTLLDRLKGDQLTSSHDILNSYQQQPQTLVGHYIKKRLNASKKS</sequence>